<evidence type="ECO:0000256" key="4">
    <source>
        <dbReference type="ARBA" id="ARBA00022980"/>
    </source>
</evidence>
<keyword evidence="11" id="KW-1185">Reference proteome</keyword>
<keyword evidence="4" id="KW-0689">Ribosomal protein</keyword>
<keyword evidence="3" id="KW-0809">Transit peptide</keyword>
<feature type="region of interest" description="Disordered" evidence="8">
    <location>
        <begin position="1"/>
        <end position="28"/>
    </location>
</feature>
<evidence type="ECO:0000256" key="8">
    <source>
        <dbReference type="SAM" id="MobiDB-lite"/>
    </source>
</evidence>
<dbReference type="FunFam" id="3.90.79.10:FF:000018">
    <property type="entry name" value="39S ribosomal protein L46, mitochondrial"/>
    <property type="match status" value="1"/>
</dbReference>
<dbReference type="AlphaFoldDB" id="A0A9P4M7I6"/>
<evidence type="ECO:0000259" key="9">
    <source>
        <dbReference type="Pfam" id="PF11788"/>
    </source>
</evidence>
<feature type="non-terminal residue" evidence="10">
    <location>
        <position position="317"/>
    </location>
</feature>
<evidence type="ECO:0000313" key="10">
    <source>
        <dbReference type="EMBL" id="KAF2100736.1"/>
    </source>
</evidence>
<comment type="caution">
    <text evidence="10">The sequence shown here is derived from an EMBL/GenBank/DDBJ whole genome shotgun (WGS) entry which is preliminary data.</text>
</comment>
<evidence type="ECO:0000256" key="5">
    <source>
        <dbReference type="ARBA" id="ARBA00023128"/>
    </source>
</evidence>
<dbReference type="InterPro" id="IPR021757">
    <property type="entry name" value="Ribosomal_mL46_N"/>
</dbReference>
<dbReference type="Proteomes" id="UP000799772">
    <property type="component" value="Unassembled WGS sequence"/>
</dbReference>
<dbReference type="InterPro" id="IPR033650">
    <property type="entry name" value="Ribosomal_mL46_NUDIX"/>
</dbReference>
<dbReference type="OrthoDB" id="414075at2759"/>
<organism evidence="10 11">
    <name type="scientific">Rhizodiscina lignyota</name>
    <dbReference type="NCBI Taxonomy" id="1504668"/>
    <lineage>
        <taxon>Eukaryota</taxon>
        <taxon>Fungi</taxon>
        <taxon>Dikarya</taxon>
        <taxon>Ascomycota</taxon>
        <taxon>Pezizomycotina</taxon>
        <taxon>Dothideomycetes</taxon>
        <taxon>Pleosporomycetidae</taxon>
        <taxon>Aulographales</taxon>
        <taxon>Rhizodiscinaceae</taxon>
        <taxon>Rhizodiscina</taxon>
    </lineage>
</organism>
<name>A0A9P4M7I6_9PEZI</name>
<protein>
    <recommendedName>
        <fullName evidence="7">Large ribosomal subunit protein mL46</fullName>
    </recommendedName>
</protein>
<evidence type="ECO:0000256" key="2">
    <source>
        <dbReference type="ARBA" id="ARBA00009070"/>
    </source>
</evidence>
<gene>
    <name evidence="10" type="ORF">NA57DRAFT_27912</name>
</gene>
<evidence type="ECO:0000256" key="7">
    <source>
        <dbReference type="ARBA" id="ARBA00035190"/>
    </source>
</evidence>
<dbReference type="CDD" id="cd04661">
    <property type="entry name" value="NUDIX_MRP_L46"/>
    <property type="match status" value="1"/>
</dbReference>
<comment type="similarity">
    <text evidence="2">Belongs to the mitochondrion-specific ribosomal protein mL46 family.</text>
</comment>
<dbReference type="PANTHER" id="PTHR13124:SF12">
    <property type="entry name" value="LARGE RIBOSOMAL SUBUNIT PROTEIN ML46"/>
    <property type="match status" value="1"/>
</dbReference>
<reference evidence="10" key="1">
    <citation type="journal article" date="2020" name="Stud. Mycol.">
        <title>101 Dothideomycetes genomes: a test case for predicting lifestyles and emergence of pathogens.</title>
        <authorList>
            <person name="Haridas S."/>
            <person name="Albert R."/>
            <person name="Binder M."/>
            <person name="Bloem J."/>
            <person name="Labutti K."/>
            <person name="Salamov A."/>
            <person name="Andreopoulos B."/>
            <person name="Baker S."/>
            <person name="Barry K."/>
            <person name="Bills G."/>
            <person name="Bluhm B."/>
            <person name="Cannon C."/>
            <person name="Castanera R."/>
            <person name="Culley D."/>
            <person name="Daum C."/>
            <person name="Ezra D."/>
            <person name="Gonzalez J."/>
            <person name="Henrissat B."/>
            <person name="Kuo A."/>
            <person name="Liang C."/>
            <person name="Lipzen A."/>
            <person name="Lutzoni F."/>
            <person name="Magnuson J."/>
            <person name="Mondo S."/>
            <person name="Nolan M."/>
            <person name="Ohm R."/>
            <person name="Pangilinan J."/>
            <person name="Park H.-J."/>
            <person name="Ramirez L."/>
            <person name="Alfaro M."/>
            <person name="Sun H."/>
            <person name="Tritt A."/>
            <person name="Yoshinaga Y."/>
            <person name="Zwiers L.-H."/>
            <person name="Turgeon B."/>
            <person name="Goodwin S."/>
            <person name="Spatafora J."/>
            <person name="Crous P."/>
            <person name="Grigoriev I."/>
        </authorList>
    </citation>
    <scope>NUCLEOTIDE SEQUENCE</scope>
    <source>
        <strain evidence="10">CBS 133067</strain>
    </source>
</reference>
<dbReference type="Gene3D" id="3.90.79.10">
    <property type="entry name" value="Nucleoside Triphosphate Pyrophosphohydrolase"/>
    <property type="match status" value="1"/>
</dbReference>
<dbReference type="GO" id="GO:0005762">
    <property type="term" value="C:mitochondrial large ribosomal subunit"/>
    <property type="evidence" value="ECO:0007669"/>
    <property type="project" value="TreeGrafter"/>
</dbReference>
<feature type="compositionally biased region" description="Low complexity" evidence="8">
    <location>
        <begin position="1"/>
        <end position="17"/>
    </location>
</feature>
<evidence type="ECO:0000256" key="6">
    <source>
        <dbReference type="ARBA" id="ARBA00023274"/>
    </source>
</evidence>
<accession>A0A9P4M7I6</accession>
<evidence type="ECO:0000313" key="11">
    <source>
        <dbReference type="Proteomes" id="UP000799772"/>
    </source>
</evidence>
<dbReference type="InterPro" id="IPR040008">
    <property type="entry name" value="Ribosomal_mL46"/>
</dbReference>
<dbReference type="EMBL" id="ML978124">
    <property type="protein sequence ID" value="KAF2100736.1"/>
    <property type="molecule type" value="Genomic_DNA"/>
</dbReference>
<feature type="non-terminal residue" evidence="10">
    <location>
        <position position="1"/>
    </location>
</feature>
<evidence type="ECO:0000256" key="3">
    <source>
        <dbReference type="ARBA" id="ARBA00022946"/>
    </source>
</evidence>
<evidence type="ECO:0000256" key="1">
    <source>
        <dbReference type="ARBA" id="ARBA00004173"/>
    </source>
</evidence>
<dbReference type="Pfam" id="PF11788">
    <property type="entry name" value="MRP-L46"/>
    <property type="match status" value="1"/>
</dbReference>
<keyword evidence="5" id="KW-0496">Mitochondrion</keyword>
<dbReference type="PANTHER" id="PTHR13124">
    <property type="entry name" value="39S RIBOSOMAL PROTEIN L46, MITOCHONDRIAL PRECURSOR-RELATED"/>
    <property type="match status" value="1"/>
</dbReference>
<proteinExistence type="inferred from homology"/>
<sequence>QKLSRRSYASAAAATAEAPPPPSQHQVPPVVQAVAPKKVYKIQTGVVLSRPPQITRDLHTFEKAFFLYQRRLNERLALPFTRYHYFTRGTPAYKEWYRKFKLRETPAHEIGVYNAYGKEGWNDELLVGAVEADTQHQVDVMLEEAKVPKTSESSEGSAAEEEVIERPVPRVTEADQKGDLKSLDRLLQMSLYLLVQNPDGRWTFPTAAVVGKEGLADTAERILVQTGGPNMNTWVVGNAPIGHYEFSFSKPNFNEQLGFEELGEKAFFMKARIMAGQVDLSANKLGLKDFRWSSSEEIEKLVKPKYWNSIRRMLPRR</sequence>
<feature type="domain" description="Large ribosomal subunit protein mL46 N-terminal" evidence="9">
    <location>
        <begin position="40"/>
        <end position="175"/>
    </location>
</feature>
<keyword evidence="6" id="KW-0687">Ribonucleoprotein</keyword>
<comment type="subcellular location">
    <subcellularLocation>
        <location evidence="1">Mitochondrion</location>
    </subcellularLocation>
</comment>
<dbReference type="GO" id="GO:0003735">
    <property type="term" value="F:structural constituent of ribosome"/>
    <property type="evidence" value="ECO:0007669"/>
    <property type="project" value="InterPro"/>
</dbReference>
<dbReference type="GO" id="GO:0005743">
    <property type="term" value="C:mitochondrial inner membrane"/>
    <property type="evidence" value="ECO:0007669"/>
    <property type="project" value="UniProtKB-ARBA"/>
</dbReference>